<evidence type="ECO:0000313" key="5">
    <source>
        <dbReference type="Proteomes" id="UP000628137"/>
    </source>
</evidence>
<feature type="signal peptide" evidence="2">
    <location>
        <begin position="1"/>
        <end position="26"/>
    </location>
</feature>
<proteinExistence type="predicted"/>
<reference evidence="3" key="2">
    <citation type="submission" date="2020-07" db="EMBL/GenBank/DDBJ databases">
        <authorList>
            <person name="Lood C."/>
            <person name="Girard L."/>
        </authorList>
    </citation>
    <scope>NUCLEOTIDE SEQUENCE</scope>
    <source>
        <strain evidence="3">RW4S2</strain>
    </source>
</reference>
<dbReference type="EMBL" id="JABWRP020000013">
    <property type="protein sequence ID" value="MBV4542794.1"/>
    <property type="molecule type" value="Genomic_DNA"/>
</dbReference>
<dbReference type="CDD" id="cd13589">
    <property type="entry name" value="PBP2_polyamine_RpCGA009"/>
    <property type="match status" value="1"/>
</dbReference>
<dbReference type="PANTHER" id="PTHR30222:SF2">
    <property type="entry name" value="ABC TRANSPORTER SUBSTRATE-BINDING PROTEIN"/>
    <property type="match status" value="1"/>
</dbReference>
<dbReference type="PANTHER" id="PTHR30222">
    <property type="entry name" value="SPERMIDINE/PUTRESCINE-BINDING PERIPLASMIC PROTEIN"/>
    <property type="match status" value="1"/>
</dbReference>
<dbReference type="InterPro" id="IPR006059">
    <property type="entry name" value="SBP"/>
</dbReference>
<gene>
    <name evidence="4" type="ORF">HU738_017240</name>
    <name evidence="3" type="ORF">HU738_18830</name>
</gene>
<feature type="chain" id="PRO_5044696360" evidence="2">
    <location>
        <begin position="27"/>
        <end position="349"/>
    </location>
</feature>
<dbReference type="RefSeq" id="WP_186603625.1">
    <property type="nucleotide sequence ID" value="NZ_JABWRP020000013.1"/>
</dbReference>
<dbReference type="Gene3D" id="3.40.190.10">
    <property type="entry name" value="Periplasmic binding protein-like II"/>
    <property type="match status" value="2"/>
</dbReference>
<protein>
    <submittedName>
        <fullName evidence="3">ABC transporter substrate-binding protein</fullName>
    </submittedName>
</protein>
<evidence type="ECO:0000256" key="1">
    <source>
        <dbReference type="ARBA" id="ARBA00022729"/>
    </source>
</evidence>
<evidence type="ECO:0000313" key="3">
    <source>
        <dbReference type="EMBL" id="MBC3472615.1"/>
    </source>
</evidence>
<evidence type="ECO:0000313" key="4">
    <source>
        <dbReference type="EMBL" id="MBV4542794.1"/>
    </source>
</evidence>
<name>A0A923GNL3_9PSED</name>
<dbReference type="Proteomes" id="UP000628137">
    <property type="component" value="Unassembled WGS sequence"/>
</dbReference>
<keyword evidence="5" id="KW-1185">Reference proteome</keyword>
<dbReference type="AlphaFoldDB" id="A0A923GNL3"/>
<accession>A0A923GNL3</accession>
<sequence>MKKRSVRGLVALAAVGTMLAAGVASARDFTVVSWGGNFQDAQREKIFKPFSEKIGKPVLEQSWEGGIGILQAKVRSGNPNWDVVQIESLDLVPGCSDGLYEKIDWKAIGGTTDFLPQAVSECGVGAIIWSIGFAYDGAKLSDGPKNWADFWDVKKFPGKRGMRKGPMYTLEAALLADGVSKDDVYKELSTPAGVARAFKKLDELRPNIVWWDVAASQLQLLASGQVAMTAAYSGRIASINHKEHTNFKYVFNQSLYGMDYWVVLKGAENLEDAKKFLAYASEPQVQADFSEYAIQGMTNTKAIPLVDSKLVSELPTAQDNIDVSIPLDADFWADNMADLTRRFNAWLTR</sequence>
<reference evidence="4" key="3">
    <citation type="submission" date="2021-06" db="EMBL/GenBank/DDBJ databases">
        <title>Updating the genus Pseudomonas: Description of 43 new species and partition of the Pseudomonas putida group.</title>
        <authorList>
            <person name="Girard L."/>
            <person name="Lood C."/>
            <person name="Vandamme P."/>
            <person name="Rokni-Zadeh H."/>
            <person name="Van Noort V."/>
            <person name="Hofte M."/>
            <person name="Lavigne R."/>
            <person name="De Mot R."/>
        </authorList>
    </citation>
    <scope>NUCLEOTIDE SEQUENCE</scope>
    <source>
        <strain evidence="4">RW4S2</strain>
    </source>
</reference>
<comment type="caution">
    <text evidence="3">The sequence shown here is derived from an EMBL/GenBank/DDBJ whole genome shotgun (WGS) entry which is preliminary data.</text>
</comment>
<keyword evidence="1 2" id="KW-0732">Signal</keyword>
<reference evidence="3 5" key="1">
    <citation type="journal article" date="2020" name="Microorganisms">
        <title>Reliable Identification of Environmental Pseudomonas Isolates Using the rpoD Gene.</title>
        <authorList>
            <consortium name="The Broad Institute Genome Sequencing Platform"/>
            <person name="Girard L."/>
            <person name="Lood C."/>
            <person name="Rokni-Zadeh H."/>
            <person name="van Noort V."/>
            <person name="Lavigne R."/>
            <person name="De Mot R."/>
        </authorList>
    </citation>
    <scope>NUCLEOTIDE SEQUENCE</scope>
    <source>
        <strain evidence="3 5">RW4S2</strain>
    </source>
</reference>
<dbReference type="SUPFAM" id="SSF53850">
    <property type="entry name" value="Periplasmic binding protein-like II"/>
    <property type="match status" value="1"/>
</dbReference>
<organism evidence="3">
    <name type="scientific">Pseudomonas vlassakiae</name>
    <dbReference type="NCBI Taxonomy" id="485888"/>
    <lineage>
        <taxon>Bacteria</taxon>
        <taxon>Pseudomonadati</taxon>
        <taxon>Pseudomonadota</taxon>
        <taxon>Gammaproteobacteria</taxon>
        <taxon>Pseudomonadales</taxon>
        <taxon>Pseudomonadaceae</taxon>
        <taxon>Pseudomonas</taxon>
    </lineage>
</organism>
<dbReference type="Pfam" id="PF13416">
    <property type="entry name" value="SBP_bac_8"/>
    <property type="match status" value="1"/>
</dbReference>
<dbReference type="EMBL" id="JABWRP010000017">
    <property type="protein sequence ID" value="MBC3472615.1"/>
    <property type="molecule type" value="Genomic_DNA"/>
</dbReference>
<evidence type="ECO:0000256" key="2">
    <source>
        <dbReference type="SAM" id="SignalP"/>
    </source>
</evidence>